<dbReference type="Pfam" id="PF00078">
    <property type="entry name" value="RVT_1"/>
    <property type="match status" value="1"/>
</dbReference>
<accession>A0A6G0VPS7</accession>
<reference evidence="2 3" key="1">
    <citation type="submission" date="2019-08" db="EMBL/GenBank/DDBJ databases">
        <title>Whole genome of Aphis craccivora.</title>
        <authorList>
            <person name="Voronova N.V."/>
            <person name="Shulinski R.S."/>
            <person name="Bandarenka Y.V."/>
            <person name="Zhorov D.G."/>
            <person name="Warner D."/>
        </authorList>
    </citation>
    <scope>NUCLEOTIDE SEQUENCE [LARGE SCALE GENOMIC DNA]</scope>
    <source>
        <strain evidence="2">180601</strain>
        <tissue evidence="2">Whole Body</tissue>
    </source>
</reference>
<organism evidence="2 3">
    <name type="scientific">Aphis craccivora</name>
    <name type="common">Cowpea aphid</name>
    <dbReference type="NCBI Taxonomy" id="307492"/>
    <lineage>
        <taxon>Eukaryota</taxon>
        <taxon>Metazoa</taxon>
        <taxon>Ecdysozoa</taxon>
        <taxon>Arthropoda</taxon>
        <taxon>Hexapoda</taxon>
        <taxon>Insecta</taxon>
        <taxon>Pterygota</taxon>
        <taxon>Neoptera</taxon>
        <taxon>Paraneoptera</taxon>
        <taxon>Hemiptera</taxon>
        <taxon>Sternorrhyncha</taxon>
        <taxon>Aphidomorpha</taxon>
        <taxon>Aphidoidea</taxon>
        <taxon>Aphididae</taxon>
        <taxon>Aphidini</taxon>
        <taxon>Aphis</taxon>
        <taxon>Aphis</taxon>
    </lineage>
</organism>
<sequence length="504" mass="57048">MLSFLHNFLSNRTIQVKIENTLSDHTTLDNGLPQGSVISVTLFLIAINDIFNNIQKPVKYTLFADDFYTDNIRLLGMIFDTKFSWAPHLKKLKISCNAKIKIIKILSHHIWGADKNSLILIYKALILSRIDYGSIIYNSAKPNIKQIINPTHNQAIRLAIGAFRTSPIDSILCISATIMETYTRICKKSNFHPNIEVSSPFPTTPFWLYPTQVHTQLSNFNKNSNPHSIITSNFNDIINSDFHDFNLIFTDASKNITGTGCAFIFGSVRKLYKLPTEASIFTAEITAIKEATFYVESIHIKKALIISDSLSALTSLLSPNPSNEISQQIINIVANSKNTIEFMWVPSHTGIKGNEEVDLLANQAISSTESTVINSLPNKDLSRIINLISNKQWQSQWDRTSDNKLKNIKKTIQKWRCPINKTRKADIITTRARIGHTHLTHSFLFNHADHPTCHHCDLPMTIEHLTLSCTKYNNERSILNFPTNIEEALGETNTDAIFNFYNAI</sequence>
<dbReference type="SUPFAM" id="SSF53098">
    <property type="entry name" value="Ribonuclease H-like"/>
    <property type="match status" value="1"/>
</dbReference>
<dbReference type="Proteomes" id="UP000478052">
    <property type="component" value="Unassembled WGS sequence"/>
</dbReference>
<dbReference type="GO" id="GO:0004523">
    <property type="term" value="F:RNA-DNA hybrid ribonuclease activity"/>
    <property type="evidence" value="ECO:0007669"/>
    <property type="project" value="InterPro"/>
</dbReference>
<dbReference type="CDD" id="cd09276">
    <property type="entry name" value="Rnase_HI_RT_non_LTR"/>
    <property type="match status" value="1"/>
</dbReference>
<name>A0A6G0VPS7_APHCR</name>
<dbReference type="PROSITE" id="PS50879">
    <property type="entry name" value="RNASE_H_1"/>
    <property type="match status" value="1"/>
</dbReference>
<comment type="caution">
    <text evidence="2">The sequence shown here is derived from an EMBL/GenBank/DDBJ whole genome shotgun (WGS) entry which is preliminary data.</text>
</comment>
<keyword evidence="3" id="KW-1185">Reference proteome</keyword>
<gene>
    <name evidence="2" type="ORF">FWK35_00035797</name>
</gene>
<dbReference type="InterPro" id="IPR012337">
    <property type="entry name" value="RNaseH-like_sf"/>
</dbReference>
<dbReference type="Gene3D" id="3.30.420.10">
    <property type="entry name" value="Ribonuclease H-like superfamily/Ribonuclease H"/>
    <property type="match status" value="1"/>
</dbReference>
<dbReference type="PANTHER" id="PTHR33332">
    <property type="entry name" value="REVERSE TRANSCRIPTASE DOMAIN-CONTAINING PROTEIN"/>
    <property type="match status" value="1"/>
</dbReference>
<dbReference type="InterPro" id="IPR036397">
    <property type="entry name" value="RNaseH_sf"/>
</dbReference>
<proteinExistence type="predicted"/>
<dbReference type="InterPro" id="IPR000477">
    <property type="entry name" value="RT_dom"/>
</dbReference>
<dbReference type="GO" id="GO:0003676">
    <property type="term" value="F:nucleic acid binding"/>
    <property type="evidence" value="ECO:0007669"/>
    <property type="project" value="InterPro"/>
</dbReference>
<dbReference type="Pfam" id="PF00075">
    <property type="entry name" value="RNase_H"/>
    <property type="match status" value="1"/>
</dbReference>
<dbReference type="AlphaFoldDB" id="A0A6G0VPS7"/>
<feature type="non-terminal residue" evidence="2">
    <location>
        <position position="504"/>
    </location>
</feature>
<feature type="domain" description="RNase H type-1" evidence="1">
    <location>
        <begin position="242"/>
        <end position="366"/>
    </location>
</feature>
<evidence type="ECO:0000259" key="1">
    <source>
        <dbReference type="PROSITE" id="PS50879"/>
    </source>
</evidence>
<evidence type="ECO:0000313" key="2">
    <source>
        <dbReference type="EMBL" id="KAF0701512.1"/>
    </source>
</evidence>
<evidence type="ECO:0000313" key="3">
    <source>
        <dbReference type="Proteomes" id="UP000478052"/>
    </source>
</evidence>
<protein>
    <recommendedName>
        <fullName evidence="1">RNase H type-1 domain-containing protein</fullName>
    </recommendedName>
</protein>
<dbReference type="EMBL" id="VUJU01014700">
    <property type="protein sequence ID" value="KAF0701512.1"/>
    <property type="molecule type" value="Genomic_DNA"/>
</dbReference>
<dbReference type="InterPro" id="IPR002156">
    <property type="entry name" value="RNaseH_domain"/>
</dbReference>
<dbReference type="OrthoDB" id="6629026at2759"/>